<keyword evidence="4" id="KW-1185">Reference proteome</keyword>
<dbReference type="EMBL" id="JAABOA010006175">
    <property type="protein sequence ID" value="KAF9569901.1"/>
    <property type="molecule type" value="Genomic_DNA"/>
</dbReference>
<feature type="non-terminal residue" evidence="3">
    <location>
        <position position="1"/>
    </location>
</feature>
<evidence type="ECO:0000256" key="2">
    <source>
        <dbReference type="SAM" id="Phobius"/>
    </source>
</evidence>
<evidence type="ECO:0000256" key="1">
    <source>
        <dbReference type="PROSITE-ProRule" id="PRU00023"/>
    </source>
</evidence>
<evidence type="ECO:0000313" key="3">
    <source>
        <dbReference type="EMBL" id="KAF9569901.1"/>
    </source>
</evidence>
<proteinExistence type="predicted"/>
<feature type="repeat" description="ANK" evidence="1">
    <location>
        <begin position="17"/>
        <end position="50"/>
    </location>
</feature>
<dbReference type="InterPro" id="IPR036770">
    <property type="entry name" value="Ankyrin_rpt-contain_sf"/>
</dbReference>
<comment type="caution">
    <text evidence="3">The sequence shown here is derived from an EMBL/GenBank/DDBJ whole genome shotgun (WGS) entry which is preliminary data.</text>
</comment>
<dbReference type="InterPro" id="IPR002110">
    <property type="entry name" value="Ankyrin_rpt"/>
</dbReference>
<keyword evidence="1" id="KW-0040">ANK repeat</keyword>
<dbReference type="AlphaFoldDB" id="A0A9P6FJ45"/>
<dbReference type="PROSITE" id="PS50088">
    <property type="entry name" value="ANK_REPEAT"/>
    <property type="match status" value="1"/>
</dbReference>
<keyword evidence="2" id="KW-1133">Transmembrane helix</keyword>
<evidence type="ECO:0000313" key="4">
    <source>
        <dbReference type="Proteomes" id="UP000780801"/>
    </source>
</evidence>
<keyword evidence="2" id="KW-0812">Transmembrane</keyword>
<reference evidence="3" key="1">
    <citation type="journal article" date="2020" name="Fungal Divers.">
        <title>Resolving the Mortierellaceae phylogeny through synthesis of multi-gene phylogenetics and phylogenomics.</title>
        <authorList>
            <person name="Vandepol N."/>
            <person name="Liber J."/>
            <person name="Desiro A."/>
            <person name="Na H."/>
            <person name="Kennedy M."/>
            <person name="Barry K."/>
            <person name="Grigoriev I.V."/>
            <person name="Miller A.N."/>
            <person name="O'Donnell K."/>
            <person name="Stajich J.E."/>
            <person name="Bonito G."/>
        </authorList>
    </citation>
    <scope>NUCLEOTIDE SEQUENCE</scope>
    <source>
        <strain evidence="3">KOD1015</strain>
    </source>
</reference>
<dbReference type="Pfam" id="PF00023">
    <property type="entry name" value="Ank"/>
    <property type="match status" value="1"/>
</dbReference>
<protein>
    <recommendedName>
        <fullName evidence="5">Ankyrin repeat-containing protein</fullName>
    </recommendedName>
</protein>
<evidence type="ECO:0008006" key="5">
    <source>
        <dbReference type="Google" id="ProtNLM"/>
    </source>
</evidence>
<dbReference type="SUPFAM" id="SSF48403">
    <property type="entry name" value="Ankyrin repeat"/>
    <property type="match status" value="1"/>
</dbReference>
<organism evidence="3 4">
    <name type="scientific">Lunasporangiospora selenospora</name>
    <dbReference type="NCBI Taxonomy" id="979761"/>
    <lineage>
        <taxon>Eukaryota</taxon>
        <taxon>Fungi</taxon>
        <taxon>Fungi incertae sedis</taxon>
        <taxon>Mucoromycota</taxon>
        <taxon>Mortierellomycotina</taxon>
        <taxon>Mortierellomycetes</taxon>
        <taxon>Mortierellales</taxon>
        <taxon>Mortierellaceae</taxon>
        <taxon>Lunasporangiospora</taxon>
    </lineage>
</organism>
<dbReference type="Gene3D" id="1.25.40.20">
    <property type="entry name" value="Ankyrin repeat-containing domain"/>
    <property type="match status" value="1"/>
</dbReference>
<gene>
    <name evidence="3" type="ORF">BGW38_008795</name>
</gene>
<accession>A0A9P6FJ45</accession>
<name>A0A9P6FJ45_9FUNG</name>
<sequence length="60" mass="6451">LVKFALDNGQPIDSVLIGVSAIHAACCINANVAVVLYLIERGADINARRLPRKYSNEKGV</sequence>
<dbReference type="Proteomes" id="UP000780801">
    <property type="component" value="Unassembled WGS sequence"/>
</dbReference>
<feature type="non-terminal residue" evidence="3">
    <location>
        <position position="60"/>
    </location>
</feature>
<feature type="transmembrane region" description="Helical" evidence="2">
    <location>
        <begin position="15"/>
        <end position="39"/>
    </location>
</feature>
<keyword evidence="2" id="KW-0472">Membrane</keyword>